<dbReference type="EMBL" id="BAABGT010000053">
    <property type="protein sequence ID" value="GAA4549775.1"/>
    <property type="molecule type" value="Genomic_DNA"/>
</dbReference>
<evidence type="ECO:0000313" key="2">
    <source>
        <dbReference type="EMBL" id="GAA4549775.1"/>
    </source>
</evidence>
<name>A0ABP8RVF1_9PSEU</name>
<dbReference type="Proteomes" id="UP001501598">
    <property type="component" value="Unassembled WGS sequence"/>
</dbReference>
<evidence type="ECO:0000313" key="3">
    <source>
        <dbReference type="Proteomes" id="UP001501598"/>
    </source>
</evidence>
<dbReference type="RefSeq" id="WP_345420168.1">
    <property type="nucleotide sequence ID" value="NZ_BAABGT010000053.1"/>
</dbReference>
<organism evidence="2 3">
    <name type="scientific">Pseudonocardia xishanensis</name>
    <dbReference type="NCBI Taxonomy" id="630995"/>
    <lineage>
        <taxon>Bacteria</taxon>
        <taxon>Bacillati</taxon>
        <taxon>Actinomycetota</taxon>
        <taxon>Actinomycetes</taxon>
        <taxon>Pseudonocardiales</taxon>
        <taxon>Pseudonocardiaceae</taxon>
        <taxon>Pseudonocardia</taxon>
    </lineage>
</organism>
<proteinExistence type="predicted"/>
<gene>
    <name evidence="2" type="ORF">GCM10023175_38510</name>
</gene>
<comment type="caution">
    <text evidence="2">The sequence shown here is derived from an EMBL/GenBank/DDBJ whole genome shotgun (WGS) entry which is preliminary data.</text>
</comment>
<protein>
    <submittedName>
        <fullName evidence="2">Uncharacterized protein</fullName>
    </submittedName>
</protein>
<sequence length="78" mass="8557">MSERELTSRLRAEDELITDRLRHWARTTGDRTFLYYGEAPWRFAGPASSGAGGLSSEGRPPGGRLWTPAPGGRVSARP</sequence>
<keyword evidence="3" id="KW-1185">Reference proteome</keyword>
<accession>A0ABP8RVF1</accession>
<feature type="region of interest" description="Disordered" evidence="1">
    <location>
        <begin position="46"/>
        <end position="78"/>
    </location>
</feature>
<reference evidence="3" key="1">
    <citation type="journal article" date="2019" name="Int. J. Syst. Evol. Microbiol.">
        <title>The Global Catalogue of Microorganisms (GCM) 10K type strain sequencing project: providing services to taxonomists for standard genome sequencing and annotation.</title>
        <authorList>
            <consortium name="The Broad Institute Genomics Platform"/>
            <consortium name="The Broad Institute Genome Sequencing Center for Infectious Disease"/>
            <person name="Wu L."/>
            <person name="Ma J."/>
        </authorList>
    </citation>
    <scope>NUCLEOTIDE SEQUENCE [LARGE SCALE GENOMIC DNA]</scope>
    <source>
        <strain evidence="3">JCM 17906</strain>
    </source>
</reference>
<evidence type="ECO:0000256" key="1">
    <source>
        <dbReference type="SAM" id="MobiDB-lite"/>
    </source>
</evidence>